<dbReference type="AlphaFoldDB" id="A0A7J8PMQ5"/>
<accession>A0A7J8PMQ5</accession>
<proteinExistence type="predicted"/>
<dbReference type="Proteomes" id="UP000593578">
    <property type="component" value="Unassembled WGS sequence"/>
</dbReference>
<sequence length="218" mass="23933">MAVDLAPAMPVSWRDKVLRKGSERSQVRAKVGSKSLKAIESSSSLVNGSGIINLNDERVPTKSGSMDLGIERVGKAIEKKPINEAGLIVSGLRMQVYRPFWGFKFQLGESVTGGVINNFFTSSSEPSVLDPEKHTTVIFMEIGDPNIINNLGSASLVKRKYLKQGSKGRGFGNKFEHGRNGRKLNRVIRERGDRFKVIGLSRVPLADTMNSMIDLINS</sequence>
<dbReference type="EMBL" id="JABEZZ010000007">
    <property type="protein sequence ID" value="MBA0590396.1"/>
    <property type="molecule type" value="Genomic_DNA"/>
</dbReference>
<gene>
    <name evidence="1" type="ORF">Gorai_019102</name>
</gene>
<organism evidence="1 2">
    <name type="scientific">Gossypium raimondii</name>
    <name type="common">Peruvian cotton</name>
    <name type="synonym">Gossypium klotzschianum subsp. raimondii</name>
    <dbReference type="NCBI Taxonomy" id="29730"/>
    <lineage>
        <taxon>Eukaryota</taxon>
        <taxon>Viridiplantae</taxon>
        <taxon>Streptophyta</taxon>
        <taxon>Embryophyta</taxon>
        <taxon>Tracheophyta</taxon>
        <taxon>Spermatophyta</taxon>
        <taxon>Magnoliopsida</taxon>
        <taxon>eudicotyledons</taxon>
        <taxon>Gunneridae</taxon>
        <taxon>Pentapetalae</taxon>
        <taxon>rosids</taxon>
        <taxon>malvids</taxon>
        <taxon>Malvales</taxon>
        <taxon>Malvaceae</taxon>
        <taxon>Malvoideae</taxon>
        <taxon>Gossypium</taxon>
    </lineage>
</organism>
<name>A0A7J8PMQ5_GOSRA</name>
<evidence type="ECO:0000313" key="1">
    <source>
        <dbReference type="EMBL" id="MBA0590396.1"/>
    </source>
</evidence>
<comment type="caution">
    <text evidence="1">The sequence shown here is derived from an EMBL/GenBank/DDBJ whole genome shotgun (WGS) entry which is preliminary data.</text>
</comment>
<evidence type="ECO:0000313" key="2">
    <source>
        <dbReference type="Proteomes" id="UP000593578"/>
    </source>
</evidence>
<protein>
    <submittedName>
        <fullName evidence="1">Uncharacterized protein</fullName>
    </submittedName>
</protein>
<reference evidence="1 2" key="1">
    <citation type="journal article" date="2019" name="Genome Biol. Evol.">
        <title>Insights into the evolution of the New World diploid cottons (Gossypium, subgenus Houzingenia) based on genome sequencing.</title>
        <authorList>
            <person name="Grover C.E."/>
            <person name="Arick M.A. 2nd"/>
            <person name="Thrash A."/>
            <person name="Conover J.L."/>
            <person name="Sanders W.S."/>
            <person name="Peterson D.G."/>
            <person name="Frelichowski J.E."/>
            <person name="Scheffler J.A."/>
            <person name="Scheffler B.E."/>
            <person name="Wendel J.F."/>
        </authorList>
    </citation>
    <scope>NUCLEOTIDE SEQUENCE [LARGE SCALE GENOMIC DNA]</scope>
    <source>
        <strain evidence="1">8</strain>
        <tissue evidence="1">Leaf</tissue>
    </source>
</reference>